<dbReference type="EMBL" id="WTYE01000001">
    <property type="protein sequence ID" value="MXP31522.1"/>
    <property type="molecule type" value="Genomic_DNA"/>
</dbReference>
<dbReference type="InterPro" id="IPR012867">
    <property type="entry name" value="DUF1648"/>
</dbReference>
<feature type="domain" description="DUF1648" evidence="2">
    <location>
        <begin position="32"/>
        <end position="62"/>
    </location>
</feature>
<feature type="transmembrane region" description="Helical" evidence="1">
    <location>
        <begin position="53"/>
        <end position="75"/>
    </location>
</feature>
<keyword evidence="1" id="KW-1133">Transmembrane helix</keyword>
<dbReference type="AlphaFoldDB" id="A0A845AL78"/>
<feature type="transmembrane region" description="Helical" evidence="1">
    <location>
        <begin position="6"/>
        <end position="24"/>
    </location>
</feature>
<dbReference type="Pfam" id="PF07853">
    <property type="entry name" value="DUF1648"/>
    <property type="match status" value="1"/>
</dbReference>
<protein>
    <submittedName>
        <fullName evidence="3">DUF1648 domain-containing protein</fullName>
    </submittedName>
</protein>
<dbReference type="OrthoDB" id="7428888at2"/>
<keyword evidence="1" id="KW-0812">Transmembrane</keyword>
<evidence type="ECO:0000259" key="2">
    <source>
        <dbReference type="Pfam" id="PF07853"/>
    </source>
</evidence>
<keyword evidence="4" id="KW-1185">Reference proteome</keyword>
<dbReference type="RefSeq" id="WP_160778952.1">
    <property type="nucleotide sequence ID" value="NZ_BAAAZF010000001.1"/>
</dbReference>
<name>A0A845AL78_9SPHN</name>
<accession>A0A845AL78</accession>
<evidence type="ECO:0000313" key="4">
    <source>
        <dbReference type="Proteomes" id="UP000446786"/>
    </source>
</evidence>
<comment type="caution">
    <text evidence="3">The sequence shown here is derived from an EMBL/GenBank/DDBJ whole genome shotgun (WGS) entry which is preliminary data.</text>
</comment>
<reference evidence="3 4" key="1">
    <citation type="submission" date="2019-12" db="EMBL/GenBank/DDBJ databases">
        <title>Genomic-based taxomic classification of the family Erythrobacteraceae.</title>
        <authorList>
            <person name="Xu L."/>
        </authorList>
    </citation>
    <scope>NUCLEOTIDE SEQUENCE [LARGE SCALE GENOMIC DNA]</scope>
    <source>
        <strain evidence="3 4">JCM 16677</strain>
    </source>
</reference>
<sequence length="114" mass="12685">MPGIFALAVMLLAILALCGSALWTDRHYQRFDQIPAHYDFRGKATRLAPRTTMAWLLPGIMVAMLLGFLILLTVIPAELQNGDPSSGLILMSVIFVLTQGLILWLLHRWARAQA</sequence>
<keyword evidence="1" id="KW-0472">Membrane</keyword>
<gene>
    <name evidence="3" type="ORF">GRI94_06775</name>
</gene>
<evidence type="ECO:0000313" key="3">
    <source>
        <dbReference type="EMBL" id="MXP31522.1"/>
    </source>
</evidence>
<dbReference type="Proteomes" id="UP000446786">
    <property type="component" value="Unassembled WGS sequence"/>
</dbReference>
<evidence type="ECO:0000256" key="1">
    <source>
        <dbReference type="SAM" id="Phobius"/>
    </source>
</evidence>
<organism evidence="3 4">
    <name type="scientific">Parerythrobacter jejuensis</name>
    <dbReference type="NCBI Taxonomy" id="795812"/>
    <lineage>
        <taxon>Bacteria</taxon>
        <taxon>Pseudomonadati</taxon>
        <taxon>Pseudomonadota</taxon>
        <taxon>Alphaproteobacteria</taxon>
        <taxon>Sphingomonadales</taxon>
        <taxon>Erythrobacteraceae</taxon>
        <taxon>Parerythrobacter</taxon>
    </lineage>
</organism>
<feature type="transmembrane region" description="Helical" evidence="1">
    <location>
        <begin position="87"/>
        <end position="106"/>
    </location>
</feature>
<proteinExistence type="predicted"/>